<evidence type="ECO:0000313" key="1">
    <source>
        <dbReference type="EMBL" id="GLI02458.1"/>
    </source>
</evidence>
<keyword evidence="2" id="KW-1185">Reference proteome</keyword>
<comment type="caution">
    <text evidence="1">The sequence shown here is derived from an EMBL/GenBank/DDBJ whole genome shotgun (WGS) entry which is preliminary data.</text>
</comment>
<evidence type="ECO:0000313" key="2">
    <source>
        <dbReference type="Proteomes" id="UP001144280"/>
    </source>
</evidence>
<accession>A0ABQ5R7U9</accession>
<protein>
    <submittedName>
        <fullName evidence="1">Uncharacterized protein</fullName>
    </submittedName>
</protein>
<sequence>MVGLRWLWLDGLAMDRLPDFGSRTELIRVDCTNMRFIRCPSRSPTPLQSRVCASADTIDSADSSTNTNTPPELRG</sequence>
<dbReference type="Proteomes" id="UP001144280">
    <property type="component" value="Unassembled WGS sequence"/>
</dbReference>
<organism evidence="1 2">
    <name type="scientific">Phytohabitans aurantiacus</name>
    <dbReference type="NCBI Taxonomy" id="3016789"/>
    <lineage>
        <taxon>Bacteria</taxon>
        <taxon>Bacillati</taxon>
        <taxon>Actinomycetota</taxon>
        <taxon>Actinomycetes</taxon>
        <taxon>Micromonosporales</taxon>
        <taxon>Micromonosporaceae</taxon>
    </lineage>
</organism>
<name>A0ABQ5R7U9_9ACTN</name>
<reference evidence="1" key="1">
    <citation type="submission" date="2022-12" db="EMBL/GenBank/DDBJ databases">
        <title>New Phytohabitans aurantiacus sp. RD004123 nov., an actinomycete isolated from soil.</title>
        <authorList>
            <person name="Triningsih D.W."/>
            <person name="Harunari E."/>
            <person name="Igarashi Y."/>
        </authorList>
    </citation>
    <scope>NUCLEOTIDE SEQUENCE</scope>
    <source>
        <strain evidence="1">RD004123</strain>
    </source>
</reference>
<proteinExistence type="predicted"/>
<dbReference type="EMBL" id="BSDI01000062">
    <property type="protein sequence ID" value="GLI02458.1"/>
    <property type="molecule type" value="Genomic_DNA"/>
</dbReference>
<gene>
    <name evidence="1" type="ORF">Pa4123_77360</name>
</gene>